<dbReference type="Proteomes" id="UP000604825">
    <property type="component" value="Unassembled WGS sequence"/>
</dbReference>
<dbReference type="GO" id="GO:0009737">
    <property type="term" value="P:response to abscisic acid"/>
    <property type="evidence" value="ECO:0007669"/>
    <property type="project" value="InterPro"/>
</dbReference>
<dbReference type="EMBL" id="CAJGYO010000010">
    <property type="protein sequence ID" value="CAD6255509.1"/>
    <property type="molecule type" value="Genomic_DNA"/>
</dbReference>
<dbReference type="PANTHER" id="PTHR46701">
    <property type="entry name" value="GLYCOSYLTRANSFERASE-LIKE KOBITO 1"/>
    <property type="match status" value="1"/>
</dbReference>
<evidence type="ECO:0000313" key="2">
    <source>
        <dbReference type="Proteomes" id="UP000604825"/>
    </source>
</evidence>
<comment type="caution">
    <text evidence="1">The sequence shown here is derived from an EMBL/GenBank/DDBJ whole genome shotgun (WGS) entry which is preliminary data.</text>
</comment>
<reference evidence="1" key="1">
    <citation type="submission" date="2020-10" db="EMBL/GenBank/DDBJ databases">
        <authorList>
            <person name="Han B."/>
            <person name="Lu T."/>
            <person name="Zhao Q."/>
            <person name="Huang X."/>
            <person name="Zhao Y."/>
        </authorList>
    </citation>
    <scope>NUCLEOTIDE SEQUENCE</scope>
</reference>
<sequence>MPTHARAAQPSSSGGLLWLVDDGRIWWSESQMLLPFFSPGSPPIPLSPEARSGERRAVAPPRVVRQRERALMALLPHPHTGGSHPEGPRPGHHRALTIRMTVFDVWRPVRVLPDPATPVVVRAAASTAHKAGPDTGMDWIIHLITDELIHPAGAREYSLRRLLLDVPDNVDMVIFPNYESSIESDDIKDSFTEVSMFKKNYDHLPKDTYFGLYKEATHGNPNYFLTYGNGKSAARAQEHLRPNGAHRWHNYMKSSNEIKLEGAAILHYTYTKFSDLTSRRDRCGCKPTKEDVKRCFILEFDCLAFIIVSTATGEEMKNWYREHVVWTDKDTNLKLLRKGVLTRIYAPMAIIRGLKESGVFTNAVTSAKAQSKIKSSNMDLENEAIQLNGTTGPSTLEGGHEKLQATVRKILEMVDAQKEAMGPMSPLGFLELSESATALS</sequence>
<dbReference type="PANTHER" id="PTHR46701:SF11">
    <property type="entry name" value="GLYCOSYLTRANSFERASE FAMILY 92 PROTEIN"/>
    <property type="match status" value="1"/>
</dbReference>
<gene>
    <name evidence="1" type="ORF">NCGR_LOCUS39052</name>
</gene>
<dbReference type="GO" id="GO:0030244">
    <property type="term" value="P:cellulose biosynthetic process"/>
    <property type="evidence" value="ECO:0007669"/>
    <property type="project" value="InterPro"/>
</dbReference>
<name>A0A811QI12_9POAL</name>
<dbReference type="AlphaFoldDB" id="A0A811QI12"/>
<evidence type="ECO:0000313" key="1">
    <source>
        <dbReference type="EMBL" id="CAD6255509.1"/>
    </source>
</evidence>
<dbReference type="InterPro" id="IPR044224">
    <property type="entry name" value="KOBITO1-like"/>
</dbReference>
<proteinExistence type="predicted"/>
<organism evidence="1 2">
    <name type="scientific">Miscanthus lutarioriparius</name>
    <dbReference type="NCBI Taxonomy" id="422564"/>
    <lineage>
        <taxon>Eukaryota</taxon>
        <taxon>Viridiplantae</taxon>
        <taxon>Streptophyta</taxon>
        <taxon>Embryophyta</taxon>
        <taxon>Tracheophyta</taxon>
        <taxon>Spermatophyta</taxon>
        <taxon>Magnoliopsida</taxon>
        <taxon>Liliopsida</taxon>
        <taxon>Poales</taxon>
        <taxon>Poaceae</taxon>
        <taxon>PACMAD clade</taxon>
        <taxon>Panicoideae</taxon>
        <taxon>Andropogonodae</taxon>
        <taxon>Andropogoneae</taxon>
        <taxon>Saccharinae</taxon>
        <taxon>Miscanthus</taxon>
    </lineage>
</organism>
<keyword evidence="2" id="KW-1185">Reference proteome</keyword>
<accession>A0A811QI12</accession>
<protein>
    <submittedName>
        <fullName evidence="1">Uncharacterized protein</fullName>
    </submittedName>
</protein>
<dbReference type="OrthoDB" id="433309at2759"/>